<feature type="region of interest" description="Disordered" evidence="8">
    <location>
        <begin position="106"/>
        <end position="127"/>
    </location>
</feature>
<keyword evidence="2" id="KW-0479">Metal-binding</keyword>
<feature type="compositionally biased region" description="Polar residues" evidence="8">
    <location>
        <begin position="271"/>
        <end position="280"/>
    </location>
</feature>
<evidence type="ECO:0000256" key="3">
    <source>
        <dbReference type="ARBA" id="ARBA00022833"/>
    </source>
</evidence>
<dbReference type="Pfam" id="PF00172">
    <property type="entry name" value="Zn_clus"/>
    <property type="match status" value="1"/>
</dbReference>
<dbReference type="Pfam" id="PF04082">
    <property type="entry name" value="Fungal_trans"/>
    <property type="match status" value="1"/>
</dbReference>
<dbReference type="SMART" id="SM00066">
    <property type="entry name" value="GAL4"/>
    <property type="match status" value="1"/>
</dbReference>
<gene>
    <name evidence="10" type="ORF">M409DRAFT_52774</name>
</gene>
<keyword evidence="6" id="KW-0804">Transcription</keyword>
<dbReference type="PANTHER" id="PTHR31313">
    <property type="entry name" value="TY1 ENHANCER ACTIVATOR"/>
    <property type="match status" value="1"/>
</dbReference>
<feature type="domain" description="Zn(2)-C6 fungal-type" evidence="9">
    <location>
        <begin position="41"/>
        <end position="73"/>
    </location>
</feature>
<dbReference type="GO" id="GO:0000981">
    <property type="term" value="F:DNA-binding transcription factor activity, RNA polymerase II-specific"/>
    <property type="evidence" value="ECO:0007669"/>
    <property type="project" value="InterPro"/>
</dbReference>
<sequence>MEEQMEHENSTAPDSPTAARRARKPNGKELRGRNRPRASLACANCRERKTKCTKTADPKTCSSCSALGIPCIISHLGDRRRIQSREQFTELQERVHQLEALLVQQAGGGRGGDGGSPGLAVDPQLGSDDASLFQSQQADATDLLGGELLNQNEPDGEELPITANDGDDQSYQQQHNPIITQHNAQLDWSVSLDFSAPNNAEGNIACNEHAQRRASTTFPGPTQYSPEQAGSTEDDNPTLECDEENGRPRFYGPTSQLHIRSNSLPVDPEADSSNSTSANELKTDSSRVKEVLIQGFWESQPLSQAIIERTRFEDGRKAGLRSEYWSPFLENALLACASRMRTSPDIRALGPRYCEQATSKVIEEMQSPQIATIQGFLLLSDYEATRGRDRLGYLYCGMATRMIFDLGLHGSCSALVAQGRLTLADKISRHLLFLGAYVYDTLWGLYLGRPNSIPASMLKAARCRGDDMNWSIPISLETWVGLASEIAEATEVLNNNAVPLAPSAMDHLADLDARISTRLDRLPSALTFDADQISELAVDAYGLQIQLRGIRVVLHKRLSQTMTAISAEGVAPENPALARSRAIMHDSAVMIARLISTYQRIFGIENVITVMLDNMFVAAAMLVTYVLNLQRTDSLQSTESDIMWLHCLSDMFQRARKHYPVTARMLSTLSHLVHGTSMAGIFGETAQTRQLARQTDGIAPTNDLLGNSDWSMGFGFGADRQDGEQDASAWFLDGLGETTTATAAPDMDPRNMMTWLLSPMEL</sequence>
<evidence type="ECO:0000259" key="9">
    <source>
        <dbReference type="PROSITE" id="PS50048"/>
    </source>
</evidence>
<evidence type="ECO:0000313" key="11">
    <source>
        <dbReference type="Proteomes" id="UP000799537"/>
    </source>
</evidence>
<keyword evidence="11" id="KW-1185">Reference proteome</keyword>
<dbReference type="Proteomes" id="UP000799537">
    <property type="component" value="Unassembled WGS sequence"/>
</dbReference>
<evidence type="ECO:0000313" key="10">
    <source>
        <dbReference type="EMBL" id="KAF2168750.1"/>
    </source>
</evidence>
<dbReference type="InterPro" id="IPR051615">
    <property type="entry name" value="Transcr_Regulatory_Elem"/>
</dbReference>
<organism evidence="10 11">
    <name type="scientific">Zasmidium cellare ATCC 36951</name>
    <dbReference type="NCBI Taxonomy" id="1080233"/>
    <lineage>
        <taxon>Eukaryota</taxon>
        <taxon>Fungi</taxon>
        <taxon>Dikarya</taxon>
        <taxon>Ascomycota</taxon>
        <taxon>Pezizomycotina</taxon>
        <taxon>Dothideomycetes</taxon>
        <taxon>Dothideomycetidae</taxon>
        <taxon>Mycosphaerellales</taxon>
        <taxon>Mycosphaerellaceae</taxon>
        <taxon>Zasmidium</taxon>
    </lineage>
</organism>
<dbReference type="SMART" id="SM00906">
    <property type="entry name" value="Fungal_trans"/>
    <property type="match status" value="1"/>
</dbReference>
<comment type="subcellular location">
    <subcellularLocation>
        <location evidence="1">Nucleus</location>
    </subcellularLocation>
</comment>
<evidence type="ECO:0000256" key="1">
    <source>
        <dbReference type="ARBA" id="ARBA00004123"/>
    </source>
</evidence>
<keyword evidence="7" id="KW-0539">Nucleus</keyword>
<evidence type="ECO:0000256" key="8">
    <source>
        <dbReference type="SAM" id="MobiDB-lite"/>
    </source>
</evidence>
<keyword evidence="5" id="KW-0238">DNA-binding</keyword>
<dbReference type="GeneID" id="54565441"/>
<feature type="region of interest" description="Disordered" evidence="8">
    <location>
        <begin position="214"/>
        <end position="284"/>
    </location>
</feature>
<dbReference type="OrthoDB" id="4161332at2759"/>
<keyword evidence="3" id="KW-0862">Zinc</keyword>
<feature type="compositionally biased region" description="Gly residues" evidence="8">
    <location>
        <begin position="106"/>
        <end position="117"/>
    </location>
</feature>
<dbReference type="InterPro" id="IPR036864">
    <property type="entry name" value="Zn2-C6_fun-type_DNA-bd_sf"/>
</dbReference>
<dbReference type="EMBL" id="ML993589">
    <property type="protein sequence ID" value="KAF2168750.1"/>
    <property type="molecule type" value="Genomic_DNA"/>
</dbReference>
<evidence type="ECO:0000256" key="6">
    <source>
        <dbReference type="ARBA" id="ARBA00023163"/>
    </source>
</evidence>
<dbReference type="PANTHER" id="PTHR31313:SF81">
    <property type="entry name" value="TY1 ENHANCER ACTIVATOR"/>
    <property type="match status" value="1"/>
</dbReference>
<dbReference type="PROSITE" id="PS50048">
    <property type="entry name" value="ZN2_CY6_FUNGAL_2"/>
    <property type="match status" value="1"/>
</dbReference>
<dbReference type="SUPFAM" id="SSF57701">
    <property type="entry name" value="Zn2/Cys6 DNA-binding domain"/>
    <property type="match status" value="1"/>
</dbReference>
<protein>
    <recommendedName>
        <fullName evidence="9">Zn(2)-C6 fungal-type domain-containing protein</fullName>
    </recommendedName>
</protein>
<keyword evidence="4" id="KW-0805">Transcription regulation</keyword>
<feature type="compositionally biased region" description="Acidic residues" evidence="8">
    <location>
        <begin position="232"/>
        <end position="243"/>
    </location>
</feature>
<reference evidence="10" key="1">
    <citation type="journal article" date="2020" name="Stud. Mycol.">
        <title>101 Dothideomycetes genomes: a test case for predicting lifestyles and emergence of pathogens.</title>
        <authorList>
            <person name="Haridas S."/>
            <person name="Albert R."/>
            <person name="Binder M."/>
            <person name="Bloem J."/>
            <person name="Labutti K."/>
            <person name="Salamov A."/>
            <person name="Andreopoulos B."/>
            <person name="Baker S."/>
            <person name="Barry K."/>
            <person name="Bills G."/>
            <person name="Bluhm B."/>
            <person name="Cannon C."/>
            <person name="Castanera R."/>
            <person name="Culley D."/>
            <person name="Daum C."/>
            <person name="Ezra D."/>
            <person name="Gonzalez J."/>
            <person name="Henrissat B."/>
            <person name="Kuo A."/>
            <person name="Liang C."/>
            <person name="Lipzen A."/>
            <person name="Lutzoni F."/>
            <person name="Magnuson J."/>
            <person name="Mondo S."/>
            <person name="Nolan M."/>
            <person name="Ohm R."/>
            <person name="Pangilinan J."/>
            <person name="Park H.-J."/>
            <person name="Ramirez L."/>
            <person name="Alfaro M."/>
            <person name="Sun H."/>
            <person name="Tritt A."/>
            <person name="Yoshinaga Y."/>
            <person name="Zwiers L.-H."/>
            <person name="Turgeon B."/>
            <person name="Goodwin S."/>
            <person name="Spatafora J."/>
            <person name="Crous P."/>
            <person name="Grigoriev I."/>
        </authorList>
    </citation>
    <scope>NUCLEOTIDE SEQUENCE</scope>
    <source>
        <strain evidence="10">ATCC 36951</strain>
    </source>
</reference>
<dbReference type="Gene3D" id="4.10.240.10">
    <property type="entry name" value="Zn(2)-C6 fungal-type DNA-binding domain"/>
    <property type="match status" value="1"/>
</dbReference>
<dbReference type="InterPro" id="IPR007219">
    <property type="entry name" value="XnlR_reg_dom"/>
</dbReference>
<evidence type="ECO:0000256" key="2">
    <source>
        <dbReference type="ARBA" id="ARBA00022723"/>
    </source>
</evidence>
<dbReference type="GO" id="GO:0006351">
    <property type="term" value="P:DNA-templated transcription"/>
    <property type="evidence" value="ECO:0007669"/>
    <property type="project" value="InterPro"/>
</dbReference>
<name>A0A6A6CRI4_ZASCE</name>
<feature type="region of interest" description="Disordered" evidence="8">
    <location>
        <begin position="147"/>
        <end position="172"/>
    </location>
</feature>
<evidence type="ECO:0000256" key="7">
    <source>
        <dbReference type="ARBA" id="ARBA00023242"/>
    </source>
</evidence>
<dbReference type="GO" id="GO:0003677">
    <property type="term" value="F:DNA binding"/>
    <property type="evidence" value="ECO:0007669"/>
    <property type="project" value="UniProtKB-KW"/>
</dbReference>
<dbReference type="AlphaFoldDB" id="A0A6A6CRI4"/>
<evidence type="ECO:0000256" key="4">
    <source>
        <dbReference type="ARBA" id="ARBA00023015"/>
    </source>
</evidence>
<feature type="compositionally biased region" description="Polar residues" evidence="8">
    <location>
        <begin position="253"/>
        <end position="264"/>
    </location>
</feature>
<dbReference type="RefSeq" id="XP_033669639.1">
    <property type="nucleotide sequence ID" value="XM_033812169.1"/>
</dbReference>
<proteinExistence type="predicted"/>
<dbReference type="GO" id="GO:0008270">
    <property type="term" value="F:zinc ion binding"/>
    <property type="evidence" value="ECO:0007669"/>
    <property type="project" value="InterPro"/>
</dbReference>
<dbReference type="CDD" id="cd12148">
    <property type="entry name" value="fungal_TF_MHR"/>
    <property type="match status" value="1"/>
</dbReference>
<accession>A0A6A6CRI4</accession>
<dbReference type="PROSITE" id="PS00463">
    <property type="entry name" value="ZN2_CY6_FUNGAL_1"/>
    <property type="match status" value="1"/>
</dbReference>
<feature type="compositionally biased region" description="Polar residues" evidence="8">
    <location>
        <begin position="214"/>
        <end position="231"/>
    </location>
</feature>
<feature type="region of interest" description="Disordered" evidence="8">
    <location>
        <begin position="1"/>
        <end position="36"/>
    </location>
</feature>
<dbReference type="CDD" id="cd00067">
    <property type="entry name" value="GAL4"/>
    <property type="match status" value="1"/>
</dbReference>
<dbReference type="InterPro" id="IPR001138">
    <property type="entry name" value="Zn2Cys6_DnaBD"/>
</dbReference>
<evidence type="ECO:0000256" key="5">
    <source>
        <dbReference type="ARBA" id="ARBA00023125"/>
    </source>
</evidence>
<dbReference type="GO" id="GO:0005634">
    <property type="term" value="C:nucleus"/>
    <property type="evidence" value="ECO:0007669"/>
    <property type="project" value="UniProtKB-SubCell"/>
</dbReference>